<dbReference type="EMBL" id="CP045644">
    <property type="protein sequence ID" value="QFZ86954.1"/>
    <property type="molecule type" value="Genomic_DNA"/>
</dbReference>
<name>A0A5Q0ME59_VARPD</name>
<feature type="transmembrane region" description="Helical" evidence="1">
    <location>
        <begin position="6"/>
        <end position="25"/>
    </location>
</feature>
<evidence type="ECO:0000313" key="3">
    <source>
        <dbReference type="Proteomes" id="UP000326780"/>
    </source>
</evidence>
<evidence type="ECO:0000313" key="2">
    <source>
        <dbReference type="EMBL" id="QFZ86954.1"/>
    </source>
</evidence>
<dbReference type="AlphaFoldDB" id="A0A5Q0ME59"/>
<reference evidence="2 3" key="1">
    <citation type="submission" date="2019-10" db="EMBL/GenBank/DDBJ databases">
        <title>Complete genome sequence of Variovorax paradoxus 5C-2.</title>
        <authorList>
            <person name="Gogoleva N.E."/>
            <person name="Balkin A.S."/>
        </authorList>
    </citation>
    <scope>NUCLEOTIDE SEQUENCE [LARGE SCALE GENOMIC DNA]</scope>
    <source>
        <strain evidence="2 3">5C-2</strain>
    </source>
</reference>
<organism evidence="2 3">
    <name type="scientific">Variovorax paradoxus</name>
    <dbReference type="NCBI Taxonomy" id="34073"/>
    <lineage>
        <taxon>Bacteria</taxon>
        <taxon>Pseudomonadati</taxon>
        <taxon>Pseudomonadota</taxon>
        <taxon>Betaproteobacteria</taxon>
        <taxon>Burkholderiales</taxon>
        <taxon>Comamonadaceae</taxon>
        <taxon>Variovorax</taxon>
    </lineage>
</organism>
<keyword evidence="1" id="KW-0472">Membrane</keyword>
<gene>
    <name evidence="2" type="ORF">GFK26_31360</name>
</gene>
<feature type="transmembrane region" description="Helical" evidence="1">
    <location>
        <begin position="75"/>
        <end position="93"/>
    </location>
</feature>
<feature type="transmembrane region" description="Helical" evidence="1">
    <location>
        <begin position="46"/>
        <end position="69"/>
    </location>
</feature>
<keyword evidence="1" id="KW-1133">Transmembrane helix</keyword>
<evidence type="ECO:0000256" key="1">
    <source>
        <dbReference type="SAM" id="Phobius"/>
    </source>
</evidence>
<accession>A0A5Q0ME59</accession>
<keyword evidence="1" id="KW-0812">Transmembrane</keyword>
<sequence length="99" mass="11038">MWSILADLVVGIFDFVLDVLLLRSVRDKRGHRKRSVAEDSLAVARFDFVTLVFIAGVSASLMLLLAFAFDVPTGWSVAIGLTVGAVWGVWRYAQLIRER</sequence>
<proteinExistence type="predicted"/>
<dbReference type="RefSeq" id="WP_153285393.1">
    <property type="nucleotide sequence ID" value="NZ_CP045644.1"/>
</dbReference>
<protein>
    <submittedName>
        <fullName evidence="2">Uncharacterized protein</fullName>
    </submittedName>
</protein>
<dbReference type="Proteomes" id="UP000326780">
    <property type="component" value="Chromosome"/>
</dbReference>